<dbReference type="InterPro" id="IPR036390">
    <property type="entry name" value="WH_DNA-bd_sf"/>
</dbReference>
<dbReference type="SUPFAM" id="SSF53850">
    <property type="entry name" value="Periplasmic binding protein-like II"/>
    <property type="match status" value="1"/>
</dbReference>
<organism evidence="7 8">
    <name type="scientific">Albidovulum litorale</name>
    <dbReference type="NCBI Taxonomy" id="2984134"/>
    <lineage>
        <taxon>Bacteria</taxon>
        <taxon>Pseudomonadati</taxon>
        <taxon>Pseudomonadota</taxon>
        <taxon>Alphaproteobacteria</taxon>
        <taxon>Rhodobacterales</taxon>
        <taxon>Paracoccaceae</taxon>
        <taxon>Albidovulum</taxon>
    </lineage>
</organism>
<evidence type="ECO:0000313" key="7">
    <source>
        <dbReference type="EMBL" id="MCV2871976.1"/>
    </source>
</evidence>
<evidence type="ECO:0000256" key="3">
    <source>
        <dbReference type="ARBA" id="ARBA00023125"/>
    </source>
</evidence>
<dbReference type="RefSeq" id="WP_263739178.1">
    <property type="nucleotide sequence ID" value="NZ_JAOWKZ010000002.1"/>
</dbReference>
<dbReference type="Gene3D" id="3.40.190.10">
    <property type="entry name" value="Periplasmic binding protein-like II"/>
    <property type="match status" value="2"/>
</dbReference>
<gene>
    <name evidence="7" type="ORF">OEZ71_06675</name>
</gene>
<evidence type="ECO:0000256" key="2">
    <source>
        <dbReference type="ARBA" id="ARBA00023015"/>
    </source>
</evidence>
<keyword evidence="8" id="KW-1185">Reference proteome</keyword>
<dbReference type="InterPro" id="IPR058163">
    <property type="entry name" value="LysR-type_TF_proteobact-type"/>
</dbReference>
<dbReference type="EMBL" id="JAOWKZ010000002">
    <property type="protein sequence ID" value="MCV2871976.1"/>
    <property type="molecule type" value="Genomic_DNA"/>
</dbReference>
<evidence type="ECO:0000313" key="8">
    <source>
        <dbReference type="Proteomes" id="UP001652564"/>
    </source>
</evidence>
<keyword evidence="4" id="KW-0804">Transcription</keyword>
<name>A0ABT2ZLH3_9RHOB</name>
<dbReference type="SUPFAM" id="SSF46785">
    <property type="entry name" value="Winged helix' DNA-binding domain"/>
    <property type="match status" value="1"/>
</dbReference>
<evidence type="ECO:0000256" key="4">
    <source>
        <dbReference type="ARBA" id="ARBA00023163"/>
    </source>
</evidence>
<accession>A0ABT2ZLH3</accession>
<comment type="similarity">
    <text evidence="1">Belongs to the LysR transcriptional regulatory family.</text>
</comment>
<evidence type="ECO:0000259" key="6">
    <source>
        <dbReference type="PROSITE" id="PS50931"/>
    </source>
</evidence>
<feature type="domain" description="HTH lysR-type" evidence="6">
    <location>
        <begin position="27"/>
        <end position="84"/>
    </location>
</feature>
<reference evidence="7 8" key="1">
    <citation type="submission" date="2022-10" db="EMBL/GenBank/DDBJ databases">
        <title>Defluviimonas sp. nov., isolated from ocean surface sediments.</title>
        <authorList>
            <person name="He W."/>
            <person name="Wang L."/>
            <person name="Zhang D.-F."/>
        </authorList>
    </citation>
    <scope>NUCLEOTIDE SEQUENCE [LARGE SCALE GENOMIC DNA]</scope>
    <source>
        <strain evidence="7 8">WL0050</strain>
    </source>
</reference>
<evidence type="ECO:0000256" key="5">
    <source>
        <dbReference type="SAM" id="MobiDB-lite"/>
    </source>
</evidence>
<dbReference type="CDD" id="cd08432">
    <property type="entry name" value="PBP2_GcdR_TrpI_HvrB_AmpR_like"/>
    <property type="match status" value="1"/>
</dbReference>
<dbReference type="PROSITE" id="PS50931">
    <property type="entry name" value="HTH_LYSR"/>
    <property type="match status" value="1"/>
</dbReference>
<dbReference type="InterPro" id="IPR036388">
    <property type="entry name" value="WH-like_DNA-bd_sf"/>
</dbReference>
<dbReference type="Proteomes" id="UP001652564">
    <property type="component" value="Unassembled WGS sequence"/>
</dbReference>
<proteinExistence type="inferred from homology"/>
<feature type="region of interest" description="Disordered" evidence="5">
    <location>
        <begin position="1"/>
        <end position="20"/>
    </location>
</feature>
<keyword evidence="2" id="KW-0805">Transcription regulation</keyword>
<dbReference type="InterPro" id="IPR000847">
    <property type="entry name" value="LysR_HTH_N"/>
</dbReference>
<dbReference type="Gene3D" id="1.10.10.10">
    <property type="entry name" value="Winged helix-like DNA-binding domain superfamily/Winged helix DNA-binding domain"/>
    <property type="match status" value="1"/>
</dbReference>
<dbReference type="PANTHER" id="PTHR30537">
    <property type="entry name" value="HTH-TYPE TRANSCRIPTIONAL REGULATOR"/>
    <property type="match status" value="1"/>
</dbReference>
<protein>
    <submittedName>
        <fullName evidence="7">LysR substrate-binding domain-containing protein</fullName>
    </submittedName>
</protein>
<evidence type="ECO:0000256" key="1">
    <source>
        <dbReference type="ARBA" id="ARBA00009437"/>
    </source>
</evidence>
<dbReference type="InterPro" id="IPR005119">
    <property type="entry name" value="LysR_subst-bd"/>
</dbReference>
<keyword evidence="3" id="KW-0238">DNA-binding</keyword>
<dbReference type="Pfam" id="PF00126">
    <property type="entry name" value="HTH_1"/>
    <property type="match status" value="1"/>
</dbReference>
<comment type="caution">
    <text evidence="7">The sequence shown here is derived from an EMBL/GenBank/DDBJ whole genome shotgun (WGS) entry which is preliminary data.</text>
</comment>
<dbReference type="Pfam" id="PF03466">
    <property type="entry name" value="LysR_substrate"/>
    <property type="match status" value="1"/>
</dbReference>
<sequence length="336" mass="37474">MTDQVMTRATPGRMAERRKKGVRKALPPLDYLLAFEASALAGGFSPASKTLNISETAISRKVRLLELHFGLTFFERSHRAIELTKQGREFLARIKPALDTIRDVADDAMVKSQNRPVTLAATNSVASLWLTPRLHAFRQANPHLKIMLVASDSDEECLADSVDLTILRGDGNWPGYKSHLVFGETVFPVCSPDFLRQHPEVAKLEALNEAPLIEVSSSHTEWMNWRTWLRHKGVSRVDLEQTTLFNTYPLSIYAAVDGVGVALGWGHLVDQLLESGKLIRPLGDAHVRTTFGYYLLLPEKRIPSAGCSEVAEWLRQTSAARKRYGASLSDDVTERV</sequence>
<dbReference type="PANTHER" id="PTHR30537:SF74">
    <property type="entry name" value="HTH-TYPE TRANSCRIPTIONAL REGULATOR TRPI"/>
    <property type="match status" value="1"/>
</dbReference>